<evidence type="ECO:0000256" key="3">
    <source>
        <dbReference type="ARBA" id="ARBA00022756"/>
    </source>
</evidence>
<dbReference type="Proteomes" id="UP001203423">
    <property type="component" value="Unassembled WGS sequence"/>
</dbReference>
<feature type="binding site" evidence="5">
    <location>
        <position position="5"/>
    </location>
    <ligand>
        <name>substrate</name>
    </ligand>
</feature>
<evidence type="ECO:0000313" key="7">
    <source>
        <dbReference type="EMBL" id="MCL1126939.1"/>
    </source>
</evidence>
<dbReference type="InterPro" id="IPR000073">
    <property type="entry name" value="AB_hydrolase_1"/>
</dbReference>
<comment type="subcellular location">
    <subcellularLocation>
        <location evidence="5">Cytoplasm</location>
    </subcellularLocation>
</comment>
<keyword evidence="2 5" id="KW-0963">Cytoplasm</keyword>
<dbReference type="InterPro" id="IPR050266">
    <property type="entry name" value="AB_hydrolase_sf"/>
</dbReference>
<evidence type="ECO:0000256" key="4">
    <source>
        <dbReference type="ARBA" id="ARBA00022801"/>
    </source>
</evidence>
<evidence type="ECO:0000256" key="1">
    <source>
        <dbReference type="ARBA" id="ARBA00022487"/>
    </source>
</evidence>
<comment type="similarity">
    <text evidence="5">Belongs to the AB hydrolase superfamily. Carboxylesterase BioH family.</text>
</comment>
<dbReference type="GO" id="GO:0090499">
    <property type="term" value="F:pimelyl-[acyl-carrier protein] methyl ester esterase activity"/>
    <property type="evidence" value="ECO:0007669"/>
    <property type="project" value="UniProtKB-EC"/>
</dbReference>
<accession>A0ABT0LH97</accession>
<organism evidence="7 8">
    <name type="scientific">Shewanella surugensis</name>
    <dbReference type="NCBI Taxonomy" id="212020"/>
    <lineage>
        <taxon>Bacteria</taxon>
        <taxon>Pseudomonadati</taxon>
        <taxon>Pseudomonadota</taxon>
        <taxon>Gammaproteobacteria</taxon>
        <taxon>Alteromonadales</taxon>
        <taxon>Shewanellaceae</taxon>
        <taxon>Shewanella</taxon>
    </lineage>
</organism>
<evidence type="ECO:0000313" key="8">
    <source>
        <dbReference type="Proteomes" id="UP001203423"/>
    </source>
</evidence>
<feature type="active site" evidence="5">
    <location>
        <position position="207"/>
    </location>
</feature>
<reference evidence="7 8" key="1">
    <citation type="submission" date="2022-01" db="EMBL/GenBank/DDBJ databases">
        <title>Whole genome-based taxonomy of the Shewanellaceae.</title>
        <authorList>
            <person name="Martin-Rodriguez A.J."/>
        </authorList>
    </citation>
    <scope>NUCLEOTIDE SEQUENCE [LARGE SCALE GENOMIC DNA]</scope>
    <source>
        <strain evidence="7 8">DSM 17177</strain>
    </source>
</reference>
<dbReference type="Gene3D" id="3.40.50.1820">
    <property type="entry name" value="alpha/beta hydrolase"/>
    <property type="match status" value="1"/>
</dbReference>
<comment type="pathway">
    <text evidence="5">Cofactor biosynthesis; biotin biosynthesis.</text>
</comment>
<sequence>MLHGWGMNSAVFTPLQEAFTQYRVHNVDLPGFGFSSVIKGDIDAWVDAIIDIIPDNSIWLGWSLGGLIASRAACRYPEKIKALITIASSPYFMAQESTARQSTKENTGEVTQKNITWPGMAPQLLEQFHHALSLNLSRTINQFLSIQAMGSQSAKSDIKQLKALIDACPQPKATALTQGLNMLARTDLRQDITRIEQPWLRIWGRLDGLVPQAITSLMPQKASIQDVIIPKASHAPFISHPQVFIQAVHLWLDEQR</sequence>
<feature type="active site" evidence="5">
    <location>
        <position position="234"/>
    </location>
</feature>
<evidence type="ECO:0000256" key="2">
    <source>
        <dbReference type="ARBA" id="ARBA00022490"/>
    </source>
</evidence>
<dbReference type="InterPro" id="IPR010076">
    <property type="entry name" value="BioH"/>
</dbReference>
<dbReference type="PANTHER" id="PTHR43798">
    <property type="entry name" value="MONOACYLGLYCEROL LIPASE"/>
    <property type="match status" value="1"/>
</dbReference>
<dbReference type="EC" id="3.1.1.85" evidence="5"/>
<comment type="catalytic activity">
    <reaction evidence="5">
        <text>6-carboxyhexanoyl-[ACP] methyl ester + H2O = 6-carboxyhexanoyl-[ACP] + methanol + H(+)</text>
        <dbReference type="Rhea" id="RHEA:42700"/>
        <dbReference type="Rhea" id="RHEA-COMP:9955"/>
        <dbReference type="Rhea" id="RHEA-COMP:10186"/>
        <dbReference type="ChEBI" id="CHEBI:15377"/>
        <dbReference type="ChEBI" id="CHEBI:15378"/>
        <dbReference type="ChEBI" id="CHEBI:17790"/>
        <dbReference type="ChEBI" id="CHEBI:78846"/>
        <dbReference type="ChEBI" id="CHEBI:82735"/>
        <dbReference type="EC" id="3.1.1.85"/>
    </reaction>
</comment>
<comment type="caution">
    <text evidence="7">The sequence shown here is derived from an EMBL/GenBank/DDBJ whole genome shotgun (WGS) entry which is preliminary data.</text>
</comment>
<evidence type="ECO:0000256" key="5">
    <source>
        <dbReference type="HAMAP-Rule" id="MF_01260"/>
    </source>
</evidence>
<dbReference type="InterPro" id="IPR029058">
    <property type="entry name" value="AB_hydrolase_fold"/>
</dbReference>
<dbReference type="NCBIfam" id="TIGR01738">
    <property type="entry name" value="bioH"/>
    <property type="match status" value="1"/>
</dbReference>
<gene>
    <name evidence="5 7" type="primary">bioH</name>
    <name evidence="7" type="ORF">L2764_21290</name>
</gene>
<dbReference type="RefSeq" id="WP_248942357.1">
    <property type="nucleotide sequence ID" value="NZ_JAKIKS010000117.1"/>
</dbReference>
<feature type="binding site" evidence="5">
    <location>
        <begin position="63"/>
        <end position="64"/>
    </location>
    <ligand>
        <name>substrate</name>
    </ligand>
</feature>
<comment type="function">
    <text evidence="5">The physiological role of BioH is to remove the methyl group introduced by BioC when the pimeloyl moiety is complete. It allows to synthesize pimeloyl-ACP via the fatty acid synthetic pathway through the hydrolysis of the ester bonds of pimeloyl-ACP esters.</text>
</comment>
<name>A0ABT0LH97_9GAMM</name>
<feature type="binding site" evidence="5">
    <location>
        <begin position="143"/>
        <end position="147"/>
    </location>
    <ligand>
        <name>substrate</name>
    </ligand>
</feature>
<dbReference type="SUPFAM" id="SSF53474">
    <property type="entry name" value="alpha/beta-Hydrolases"/>
    <property type="match status" value="1"/>
</dbReference>
<dbReference type="HAMAP" id="MF_01260">
    <property type="entry name" value="Carboxylester"/>
    <property type="match status" value="1"/>
</dbReference>
<protein>
    <recommendedName>
        <fullName evidence="5">Pimeloyl-[acyl-carrier protein] methyl ester esterase</fullName>
        <ecNumber evidence="5">3.1.1.85</ecNumber>
    </recommendedName>
    <alternativeName>
        <fullName evidence="5">Biotin synthesis protein BioH</fullName>
    </alternativeName>
    <alternativeName>
        <fullName evidence="5">Carboxylesterase BioH</fullName>
    </alternativeName>
</protein>
<dbReference type="PANTHER" id="PTHR43798:SF31">
    <property type="entry name" value="AB HYDROLASE SUPERFAMILY PROTEIN YCLE"/>
    <property type="match status" value="1"/>
</dbReference>
<keyword evidence="8" id="KW-1185">Reference proteome</keyword>
<feature type="binding site" evidence="5">
    <location>
        <position position="234"/>
    </location>
    <ligand>
        <name>substrate</name>
    </ligand>
</feature>
<comment type="subunit">
    <text evidence="5">Monomer.</text>
</comment>
<keyword evidence="1 5" id="KW-0719">Serine esterase</keyword>
<keyword evidence="3 5" id="KW-0093">Biotin biosynthesis</keyword>
<evidence type="ECO:0000259" key="6">
    <source>
        <dbReference type="Pfam" id="PF00561"/>
    </source>
</evidence>
<keyword evidence="4 5" id="KW-0378">Hydrolase</keyword>
<feature type="active site" description="Nucleophile" evidence="5">
    <location>
        <position position="63"/>
    </location>
</feature>
<dbReference type="Pfam" id="PF00561">
    <property type="entry name" value="Abhydrolase_1"/>
    <property type="match status" value="1"/>
</dbReference>
<feature type="domain" description="AB hydrolase-1" evidence="6">
    <location>
        <begin position="1"/>
        <end position="241"/>
    </location>
</feature>
<proteinExistence type="inferred from homology"/>
<dbReference type="EMBL" id="JAKIKS010000117">
    <property type="protein sequence ID" value="MCL1126939.1"/>
    <property type="molecule type" value="Genomic_DNA"/>
</dbReference>